<protein>
    <submittedName>
        <fullName evidence="1">Uncharacterized protein</fullName>
    </submittedName>
</protein>
<accession>A0A2Z7B431</accession>
<organism evidence="1 2">
    <name type="scientific">Dorcoceras hygrometricum</name>
    <dbReference type="NCBI Taxonomy" id="472368"/>
    <lineage>
        <taxon>Eukaryota</taxon>
        <taxon>Viridiplantae</taxon>
        <taxon>Streptophyta</taxon>
        <taxon>Embryophyta</taxon>
        <taxon>Tracheophyta</taxon>
        <taxon>Spermatophyta</taxon>
        <taxon>Magnoliopsida</taxon>
        <taxon>eudicotyledons</taxon>
        <taxon>Gunneridae</taxon>
        <taxon>Pentapetalae</taxon>
        <taxon>asterids</taxon>
        <taxon>lamiids</taxon>
        <taxon>Lamiales</taxon>
        <taxon>Gesneriaceae</taxon>
        <taxon>Didymocarpoideae</taxon>
        <taxon>Trichosporeae</taxon>
        <taxon>Loxocarpinae</taxon>
        <taxon>Dorcoceras</taxon>
    </lineage>
</organism>
<sequence>MKTNLEAWIILEQSRLKKNGLKHRPDQLKSLAETAEPVQAGAVQIDQNTLQQNDVELKRNTDHLRALQIRSEHSRSA</sequence>
<keyword evidence="2" id="KW-1185">Reference proteome</keyword>
<dbReference type="AlphaFoldDB" id="A0A2Z7B431"/>
<dbReference type="Proteomes" id="UP000250235">
    <property type="component" value="Unassembled WGS sequence"/>
</dbReference>
<reference evidence="1 2" key="1">
    <citation type="journal article" date="2015" name="Proc. Natl. Acad. Sci. U.S.A.">
        <title>The resurrection genome of Boea hygrometrica: A blueprint for survival of dehydration.</title>
        <authorList>
            <person name="Xiao L."/>
            <person name="Yang G."/>
            <person name="Zhang L."/>
            <person name="Yang X."/>
            <person name="Zhao S."/>
            <person name="Ji Z."/>
            <person name="Zhou Q."/>
            <person name="Hu M."/>
            <person name="Wang Y."/>
            <person name="Chen M."/>
            <person name="Xu Y."/>
            <person name="Jin H."/>
            <person name="Xiao X."/>
            <person name="Hu G."/>
            <person name="Bao F."/>
            <person name="Hu Y."/>
            <person name="Wan P."/>
            <person name="Li L."/>
            <person name="Deng X."/>
            <person name="Kuang T."/>
            <person name="Xiang C."/>
            <person name="Zhu J.K."/>
            <person name="Oliver M.J."/>
            <person name="He Y."/>
        </authorList>
    </citation>
    <scope>NUCLEOTIDE SEQUENCE [LARGE SCALE GENOMIC DNA]</scope>
    <source>
        <strain evidence="2">cv. XS01</strain>
    </source>
</reference>
<gene>
    <name evidence="1" type="ORF">F511_39346</name>
</gene>
<evidence type="ECO:0000313" key="2">
    <source>
        <dbReference type="Proteomes" id="UP000250235"/>
    </source>
</evidence>
<dbReference type="EMBL" id="KV010101">
    <property type="protein sequence ID" value="KZV28545.1"/>
    <property type="molecule type" value="Genomic_DNA"/>
</dbReference>
<name>A0A2Z7B431_9LAMI</name>
<evidence type="ECO:0000313" key="1">
    <source>
        <dbReference type="EMBL" id="KZV28545.1"/>
    </source>
</evidence>
<proteinExistence type="predicted"/>